<dbReference type="PANTHER" id="PTHR30313:SF2">
    <property type="entry name" value="DNA PRIMASE"/>
    <property type="match status" value="1"/>
</dbReference>
<comment type="caution">
    <text evidence="1">The sequence shown here is derived from an EMBL/GenBank/DDBJ whole genome shotgun (WGS) entry which is preliminary data.</text>
</comment>
<dbReference type="Pfam" id="PF13155">
    <property type="entry name" value="Toprim_2"/>
    <property type="match status" value="1"/>
</dbReference>
<dbReference type="Gene3D" id="3.40.1360.10">
    <property type="match status" value="1"/>
</dbReference>
<protein>
    <submittedName>
        <fullName evidence="1">Toprim domain-containing protein</fullName>
    </submittedName>
</protein>
<accession>A0A7V8T081</accession>
<name>A0A7V8T081_9BACT</name>
<evidence type="ECO:0000313" key="2">
    <source>
        <dbReference type="Proteomes" id="UP000567293"/>
    </source>
</evidence>
<gene>
    <name evidence="1" type="ORF">HRJ53_30105</name>
</gene>
<proteinExistence type="predicted"/>
<dbReference type="EMBL" id="JACDQQ010002906">
    <property type="protein sequence ID" value="MBA0089265.1"/>
    <property type="molecule type" value="Genomic_DNA"/>
</dbReference>
<sequence>MPGSKGGLYCWTQARSHPEVILVEGLFDYAVLWQAGFQNVTCSLGTHLNARQFRQLCDGPRTVYVAFDADPNGSGQQAAQCLSQRLWERGILVRTVSLPDGHDPNSFFVQGGDARQFQSLLEAAHP</sequence>
<keyword evidence="2" id="KW-1185">Reference proteome</keyword>
<dbReference type="Proteomes" id="UP000567293">
    <property type="component" value="Unassembled WGS sequence"/>
</dbReference>
<evidence type="ECO:0000313" key="1">
    <source>
        <dbReference type="EMBL" id="MBA0089265.1"/>
    </source>
</evidence>
<dbReference type="InterPro" id="IPR050219">
    <property type="entry name" value="DnaG_primase"/>
</dbReference>
<dbReference type="GO" id="GO:0006269">
    <property type="term" value="P:DNA replication, synthesis of primer"/>
    <property type="evidence" value="ECO:0007669"/>
    <property type="project" value="TreeGrafter"/>
</dbReference>
<dbReference type="CDD" id="cd01029">
    <property type="entry name" value="TOPRIM_primases"/>
    <property type="match status" value="1"/>
</dbReference>
<dbReference type="GO" id="GO:0005737">
    <property type="term" value="C:cytoplasm"/>
    <property type="evidence" value="ECO:0007669"/>
    <property type="project" value="TreeGrafter"/>
</dbReference>
<dbReference type="AlphaFoldDB" id="A0A7V8T081"/>
<reference evidence="1" key="1">
    <citation type="submission" date="2020-06" db="EMBL/GenBank/DDBJ databases">
        <title>Legume-microbial interactions unlock mineral nutrients during tropical forest succession.</title>
        <authorList>
            <person name="Epihov D.Z."/>
        </authorList>
    </citation>
    <scope>NUCLEOTIDE SEQUENCE [LARGE SCALE GENOMIC DNA]</scope>
    <source>
        <strain evidence="1">Pan2503</strain>
    </source>
</reference>
<organism evidence="1 2">
    <name type="scientific">Candidatus Acidiferrum panamense</name>
    <dbReference type="NCBI Taxonomy" id="2741543"/>
    <lineage>
        <taxon>Bacteria</taxon>
        <taxon>Pseudomonadati</taxon>
        <taxon>Acidobacteriota</taxon>
        <taxon>Terriglobia</taxon>
        <taxon>Candidatus Acidiferrales</taxon>
        <taxon>Candidatus Acidiferrum</taxon>
    </lineage>
</organism>
<dbReference type="PANTHER" id="PTHR30313">
    <property type="entry name" value="DNA PRIMASE"/>
    <property type="match status" value="1"/>
</dbReference>
<dbReference type="InterPro" id="IPR034154">
    <property type="entry name" value="TOPRIM_DnaG/twinkle"/>
</dbReference>
<dbReference type="SUPFAM" id="SSF56731">
    <property type="entry name" value="DNA primase core"/>
    <property type="match status" value="1"/>
</dbReference>